<dbReference type="InterPro" id="IPR014143">
    <property type="entry name" value="NHEJ_ligase_prk"/>
</dbReference>
<evidence type="ECO:0000256" key="4">
    <source>
        <dbReference type="ARBA" id="ARBA00022679"/>
    </source>
</evidence>
<dbReference type="InterPro" id="IPR012309">
    <property type="entry name" value="DNA_ligase_ATP-dep_C"/>
</dbReference>
<dbReference type="NCBIfam" id="TIGR02778">
    <property type="entry name" value="ligD_pol"/>
    <property type="match status" value="1"/>
</dbReference>
<dbReference type="RefSeq" id="WP_078831904.1">
    <property type="nucleotide sequence ID" value="NZ_FUWH01000007.1"/>
</dbReference>
<dbReference type="InterPro" id="IPR012340">
    <property type="entry name" value="NA-bd_OB-fold"/>
</dbReference>
<dbReference type="GO" id="GO:0004527">
    <property type="term" value="F:exonuclease activity"/>
    <property type="evidence" value="ECO:0007669"/>
    <property type="project" value="UniProtKB-KW"/>
</dbReference>
<evidence type="ECO:0000256" key="15">
    <source>
        <dbReference type="ARBA" id="ARBA00023172"/>
    </source>
</evidence>
<dbReference type="AlphaFoldDB" id="A0A1T4Q4Q4"/>
<evidence type="ECO:0000256" key="6">
    <source>
        <dbReference type="ARBA" id="ARBA00022722"/>
    </source>
</evidence>
<dbReference type="PROSITE" id="PS50160">
    <property type="entry name" value="DNA_LIGASE_A3"/>
    <property type="match status" value="1"/>
</dbReference>
<dbReference type="GO" id="GO:0003910">
    <property type="term" value="F:DNA ligase (ATP) activity"/>
    <property type="evidence" value="ECO:0007669"/>
    <property type="project" value="UniProtKB-EC"/>
</dbReference>
<evidence type="ECO:0000256" key="18">
    <source>
        <dbReference type="ARBA" id="ARBA00023268"/>
    </source>
</evidence>
<keyword evidence="4" id="KW-0808">Transferase</keyword>
<dbReference type="InterPro" id="IPR014146">
    <property type="entry name" value="LigD_ligase_dom"/>
</dbReference>
<evidence type="ECO:0000256" key="7">
    <source>
        <dbReference type="ARBA" id="ARBA00022723"/>
    </source>
</evidence>
<dbReference type="InterPro" id="IPR052171">
    <property type="entry name" value="NHEJ_LigD"/>
</dbReference>
<dbReference type="Gene3D" id="3.30.1490.70">
    <property type="match status" value="1"/>
</dbReference>
<evidence type="ECO:0000256" key="20">
    <source>
        <dbReference type="ARBA" id="ARBA00034003"/>
    </source>
</evidence>
<dbReference type="EMBL" id="FUWH01000007">
    <property type="protein sequence ID" value="SJZ98527.1"/>
    <property type="molecule type" value="Genomic_DNA"/>
</dbReference>
<keyword evidence="7" id="KW-0479">Metal-binding</keyword>
<dbReference type="EC" id="6.5.1.1" evidence="2"/>
<comment type="cofactor">
    <cofactor evidence="1">
        <name>Mn(2+)</name>
        <dbReference type="ChEBI" id="CHEBI:29035"/>
    </cofactor>
</comment>
<feature type="compositionally biased region" description="Basic residues" evidence="21">
    <location>
        <begin position="193"/>
        <end position="204"/>
    </location>
</feature>
<keyword evidence="15" id="KW-0233">DNA recombination</keyword>
<reference evidence="23 24" key="1">
    <citation type="submission" date="2017-02" db="EMBL/GenBank/DDBJ databases">
        <authorList>
            <person name="Peterson S.W."/>
        </authorList>
    </citation>
    <scope>NUCLEOTIDE SEQUENCE [LARGE SCALE GENOMIC DNA]</scope>
    <source>
        <strain evidence="23 24">DSM 22335</strain>
    </source>
</reference>
<evidence type="ECO:0000256" key="16">
    <source>
        <dbReference type="ARBA" id="ARBA00023204"/>
    </source>
</evidence>
<keyword evidence="3 23" id="KW-0436">Ligase</keyword>
<evidence type="ECO:0000256" key="3">
    <source>
        <dbReference type="ARBA" id="ARBA00022598"/>
    </source>
</evidence>
<keyword evidence="9" id="KW-0227">DNA damage</keyword>
<keyword evidence="6" id="KW-0540">Nuclease</keyword>
<proteinExistence type="predicted"/>
<dbReference type="CDD" id="cd07971">
    <property type="entry name" value="OBF_DNA_ligase_LigD"/>
    <property type="match status" value="1"/>
</dbReference>
<keyword evidence="13" id="KW-0239">DNA-directed DNA polymerase</keyword>
<dbReference type="GO" id="GO:0046872">
    <property type="term" value="F:metal ion binding"/>
    <property type="evidence" value="ECO:0007669"/>
    <property type="project" value="UniProtKB-KW"/>
</dbReference>
<dbReference type="STRING" id="413434.SAMN04488132_107138"/>
<feature type="domain" description="ATP-dependent DNA ligase family profile" evidence="22">
    <location>
        <begin position="313"/>
        <end position="404"/>
    </location>
</feature>
<keyword evidence="14" id="KW-0238">DNA-binding</keyword>
<evidence type="ECO:0000256" key="8">
    <source>
        <dbReference type="ARBA" id="ARBA00022741"/>
    </source>
</evidence>
<evidence type="ECO:0000256" key="12">
    <source>
        <dbReference type="ARBA" id="ARBA00022840"/>
    </source>
</evidence>
<evidence type="ECO:0000256" key="13">
    <source>
        <dbReference type="ARBA" id="ARBA00022932"/>
    </source>
</evidence>
<dbReference type="SUPFAM" id="SSF56091">
    <property type="entry name" value="DNA ligase/mRNA capping enzyme, catalytic domain"/>
    <property type="match status" value="1"/>
</dbReference>
<dbReference type="NCBIfam" id="TIGR02777">
    <property type="entry name" value="LigD_PE_dom"/>
    <property type="match status" value="1"/>
</dbReference>
<dbReference type="Gene3D" id="3.90.920.10">
    <property type="entry name" value="DNA primase, PRIM domain"/>
    <property type="match status" value="1"/>
</dbReference>
<dbReference type="GO" id="GO:0003887">
    <property type="term" value="F:DNA-directed DNA polymerase activity"/>
    <property type="evidence" value="ECO:0007669"/>
    <property type="project" value="UniProtKB-KW"/>
</dbReference>
<keyword evidence="24" id="KW-1185">Reference proteome</keyword>
<dbReference type="NCBIfam" id="TIGR02779">
    <property type="entry name" value="NHEJ_ligase_lig"/>
    <property type="match status" value="1"/>
</dbReference>
<dbReference type="GO" id="GO:0006281">
    <property type="term" value="P:DNA repair"/>
    <property type="evidence" value="ECO:0007669"/>
    <property type="project" value="UniProtKB-KW"/>
</dbReference>
<dbReference type="Gene3D" id="3.30.470.30">
    <property type="entry name" value="DNA ligase/mRNA capping enzyme"/>
    <property type="match status" value="1"/>
</dbReference>
<accession>A0A1T4Q4Q4</accession>
<keyword evidence="17" id="KW-0464">Manganese</keyword>
<dbReference type="Pfam" id="PF01068">
    <property type="entry name" value="DNA_ligase_A_M"/>
    <property type="match status" value="1"/>
</dbReference>
<dbReference type="Pfam" id="PF13298">
    <property type="entry name" value="LigD_N"/>
    <property type="match status" value="1"/>
</dbReference>
<comment type="catalytic activity">
    <reaction evidence="20">
        <text>ATP + (deoxyribonucleotide)n-3'-hydroxyl + 5'-phospho-(deoxyribonucleotide)m = (deoxyribonucleotide)n+m + AMP + diphosphate.</text>
        <dbReference type="EC" id="6.5.1.1"/>
    </reaction>
</comment>
<protein>
    <recommendedName>
        <fullName evidence="2">DNA ligase (ATP)</fullName>
        <ecNumber evidence="2">6.5.1.1</ecNumber>
    </recommendedName>
    <alternativeName>
        <fullName evidence="19">NHEJ DNA polymerase</fullName>
    </alternativeName>
</protein>
<evidence type="ECO:0000256" key="10">
    <source>
        <dbReference type="ARBA" id="ARBA00022801"/>
    </source>
</evidence>
<keyword evidence="11" id="KW-0269">Exonuclease</keyword>
<dbReference type="InterPro" id="IPR014144">
    <property type="entry name" value="LigD_PE_domain"/>
</dbReference>
<dbReference type="GO" id="GO:0005524">
    <property type="term" value="F:ATP binding"/>
    <property type="evidence" value="ECO:0007669"/>
    <property type="project" value="UniProtKB-KW"/>
</dbReference>
<evidence type="ECO:0000256" key="9">
    <source>
        <dbReference type="ARBA" id="ARBA00022763"/>
    </source>
</evidence>
<dbReference type="Proteomes" id="UP000190888">
    <property type="component" value="Unassembled WGS sequence"/>
</dbReference>
<evidence type="ECO:0000256" key="1">
    <source>
        <dbReference type="ARBA" id="ARBA00001936"/>
    </source>
</evidence>
<dbReference type="SUPFAM" id="SSF50249">
    <property type="entry name" value="Nucleic acid-binding proteins"/>
    <property type="match status" value="1"/>
</dbReference>
<dbReference type="InterPro" id="IPR012310">
    <property type="entry name" value="DNA_ligase_ATP-dep_cent"/>
</dbReference>
<keyword evidence="10" id="KW-0378">Hydrolase</keyword>
<organism evidence="23 24">
    <name type="scientific">Sediminibacterium ginsengisoli</name>
    <dbReference type="NCBI Taxonomy" id="413434"/>
    <lineage>
        <taxon>Bacteria</taxon>
        <taxon>Pseudomonadati</taxon>
        <taxon>Bacteroidota</taxon>
        <taxon>Chitinophagia</taxon>
        <taxon>Chitinophagales</taxon>
        <taxon>Chitinophagaceae</taxon>
        <taxon>Sediminibacterium</taxon>
    </lineage>
</organism>
<evidence type="ECO:0000256" key="19">
    <source>
        <dbReference type="ARBA" id="ARBA00029943"/>
    </source>
</evidence>
<dbReference type="CDD" id="cd04865">
    <property type="entry name" value="LigD_Pol_like_2"/>
    <property type="match status" value="1"/>
</dbReference>
<keyword evidence="8" id="KW-0547">Nucleotide-binding</keyword>
<feature type="region of interest" description="Disordered" evidence="21">
    <location>
        <begin position="177"/>
        <end position="208"/>
    </location>
</feature>
<keyword evidence="16" id="KW-0234">DNA repair</keyword>
<dbReference type="PANTHER" id="PTHR42705">
    <property type="entry name" value="BIFUNCTIONAL NON-HOMOLOGOUS END JOINING PROTEIN LIGD"/>
    <property type="match status" value="1"/>
</dbReference>
<dbReference type="CDD" id="cd07906">
    <property type="entry name" value="Adenylation_DNA_ligase_LigD_LigC"/>
    <property type="match status" value="1"/>
</dbReference>
<dbReference type="GO" id="GO:0003677">
    <property type="term" value="F:DNA binding"/>
    <property type="evidence" value="ECO:0007669"/>
    <property type="project" value="UniProtKB-KW"/>
</dbReference>
<dbReference type="Pfam" id="PF21686">
    <property type="entry name" value="LigD_Prim-Pol"/>
    <property type="match status" value="1"/>
</dbReference>
<evidence type="ECO:0000256" key="14">
    <source>
        <dbReference type="ARBA" id="ARBA00023125"/>
    </source>
</evidence>
<dbReference type="InterPro" id="IPR014145">
    <property type="entry name" value="LigD_pol_dom"/>
</dbReference>
<evidence type="ECO:0000256" key="2">
    <source>
        <dbReference type="ARBA" id="ARBA00012727"/>
    </source>
</evidence>
<keyword evidence="5" id="KW-0548">Nucleotidyltransferase</keyword>
<dbReference type="OrthoDB" id="9802472at2"/>
<evidence type="ECO:0000256" key="11">
    <source>
        <dbReference type="ARBA" id="ARBA00022839"/>
    </source>
</evidence>
<dbReference type="PANTHER" id="PTHR42705:SF2">
    <property type="entry name" value="BIFUNCTIONAL NON-HOMOLOGOUS END JOINING PROTEIN LIGD"/>
    <property type="match status" value="1"/>
</dbReference>
<evidence type="ECO:0000256" key="17">
    <source>
        <dbReference type="ARBA" id="ARBA00023211"/>
    </source>
</evidence>
<dbReference type="NCBIfam" id="TIGR02776">
    <property type="entry name" value="NHEJ_ligase_prk"/>
    <property type="match status" value="1"/>
</dbReference>
<evidence type="ECO:0000313" key="24">
    <source>
        <dbReference type="Proteomes" id="UP000190888"/>
    </source>
</evidence>
<evidence type="ECO:0000313" key="23">
    <source>
        <dbReference type="EMBL" id="SJZ98527.1"/>
    </source>
</evidence>
<dbReference type="Pfam" id="PF04679">
    <property type="entry name" value="DNA_ligase_A_C"/>
    <property type="match status" value="1"/>
</dbReference>
<evidence type="ECO:0000259" key="22">
    <source>
        <dbReference type="PROSITE" id="PS50160"/>
    </source>
</evidence>
<keyword evidence="18" id="KW-0511">Multifunctional enzyme</keyword>
<feature type="region of interest" description="Disordered" evidence="21">
    <location>
        <begin position="1"/>
        <end position="20"/>
    </location>
</feature>
<feature type="compositionally biased region" description="Basic and acidic residues" evidence="21">
    <location>
        <begin position="177"/>
        <end position="192"/>
    </location>
</feature>
<keyword evidence="12" id="KW-0067">ATP-binding</keyword>
<evidence type="ECO:0000256" key="5">
    <source>
        <dbReference type="ARBA" id="ARBA00022695"/>
    </source>
</evidence>
<gene>
    <name evidence="23" type="ORF">SAMN04488132_107138</name>
</gene>
<sequence>MTLTTYNKKRNFHKTSEPAGKVSAADQLRFVVQRHHASHIHYDFRLELDGVLKSWAVPKGPSLNPADKRLAMQVEDHPVDYIGFEGTIPEGNYGAGTVEVWDHGAYIPVDEAGEPITSAKAKSALKKGSIKFELKGKKLKGGFALVKIKKDEGKGNSWLLIKHRDRYATDKTYNSEDFSKNKKKEDKKEAPSKKPKTSAVKKKPAHAEPASVIIGDKKVSHYIKPMLASSVEEAFDHEDWIFELKMDGYRAIAELEDHEIRLYSRNGLSFLEKYSPLVTALEKIKHRLVMDGEIVLIDENGKPNFQELQHYDINQTSLPLVYYVFDLLSYEGESLEEIPLTERKKLLRKILGNNGIIRYCDHIEKNGMAFFKKASAAGMEGIIAKRKDSFYHPGIRTKEWLKIKHLQTHEAVIAGYTSPRGSRQHFGALILGKYNNGKLEYIGHTGTGFNTQSLKDLAALMKPLITTQSPFGKPVKVNSPVTWVKPKLVAELNFTELTSSNIMRHPVFIRLRPDRNAKEITMKETTVKAAPKRIKKAVAPEAAAEKEKTITVNRKQVTLTNLDKVFWPDEGYTKGDLITFYDEMSPYILPYLENRPMSLKRNPNGIKDEGFFHKDAGENAPDWVKTTDIYSESSDKIIHYILCNDKATLLYLANLGCIEMNPWNSTVKKPGSPSYLVIDIDPSSGNSFDQVIEVARATKEVLDKAGALSYCKTSGATGLHVYVPMGNKYDYDTVKDFAHIIASLVHEQVPRFTSLERSLSKRGKKIYVDYLQNRTGQTLASAYSLRPKEGATVSTPLDWKEVKTGLHPSMFTIQNIFKRIEKKGDLFEGVFGKATDIRSCLKKLGV</sequence>
<dbReference type="Gene3D" id="2.40.50.140">
    <property type="entry name" value="Nucleic acid-binding proteins"/>
    <property type="match status" value="1"/>
</dbReference>
<evidence type="ECO:0000256" key="21">
    <source>
        <dbReference type="SAM" id="MobiDB-lite"/>
    </source>
</evidence>
<dbReference type="GO" id="GO:0006310">
    <property type="term" value="P:DNA recombination"/>
    <property type="evidence" value="ECO:0007669"/>
    <property type="project" value="UniProtKB-KW"/>
</dbReference>
<name>A0A1T4Q4Q4_9BACT</name>